<sequence>MICLMTLENRSRFWQPFGLYHSTKPSGLRRKPQSLRLRSKKALHYLPPQRSTFARVSAQARRLYRVAAHLSPVAEH</sequence>
<organism evidence="1 2">
    <name type="scientific">Piloderma croceum (strain F 1598)</name>
    <dbReference type="NCBI Taxonomy" id="765440"/>
    <lineage>
        <taxon>Eukaryota</taxon>
        <taxon>Fungi</taxon>
        <taxon>Dikarya</taxon>
        <taxon>Basidiomycota</taxon>
        <taxon>Agaricomycotina</taxon>
        <taxon>Agaricomycetes</taxon>
        <taxon>Agaricomycetidae</taxon>
        <taxon>Atheliales</taxon>
        <taxon>Atheliaceae</taxon>
        <taxon>Piloderma</taxon>
    </lineage>
</organism>
<reference evidence="1 2" key="1">
    <citation type="submission" date="2014-04" db="EMBL/GenBank/DDBJ databases">
        <authorList>
            <consortium name="DOE Joint Genome Institute"/>
            <person name="Kuo A."/>
            <person name="Tarkka M."/>
            <person name="Buscot F."/>
            <person name="Kohler A."/>
            <person name="Nagy L.G."/>
            <person name="Floudas D."/>
            <person name="Copeland A."/>
            <person name="Barry K.W."/>
            <person name="Cichocki N."/>
            <person name="Veneault-Fourrey C."/>
            <person name="LaButti K."/>
            <person name="Lindquist E.A."/>
            <person name="Lipzen A."/>
            <person name="Lundell T."/>
            <person name="Morin E."/>
            <person name="Murat C."/>
            <person name="Sun H."/>
            <person name="Tunlid A."/>
            <person name="Henrissat B."/>
            <person name="Grigoriev I.V."/>
            <person name="Hibbett D.S."/>
            <person name="Martin F."/>
            <person name="Nordberg H.P."/>
            <person name="Cantor M.N."/>
            <person name="Hua S.X."/>
        </authorList>
    </citation>
    <scope>NUCLEOTIDE SEQUENCE [LARGE SCALE GENOMIC DNA]</scope>
    <source>
        <strain evidence="1 2">F 1598</strain>
    </source>
</reference>
<name>A0A0C3B8D3_PILCF</name>
<accession>A0A0C3B8D3</accession>
<reference evidence="2" key="2">
    <citation type="submission" date="2015-01" db="EMBL/GenBank/DDBJ databases">
        <title>Evolutionary Origins and Diversification of the Mycorrhizal Mutualists.</title>
        <authorList>
            <consortium name="DOE Joint Genome Institute"/>
            <consortium name="Mycorrhizal Genomics Consortium"/>
            <person name="Kohler A."/>
            <person name="Kuo A."/>
            <person name="Nagy L.G."/>
            <person name="Floudas D."/>
            <person name="Copeland A."/>
            <person name="Barry K.W."/>
            <person name="Cichocki N."/>
            <person name="Veneault-Fourrey C."/>
            <person name="LaButti K."/>
            <person name="Lindquist E.A."/>
            <person name="Lipzen A."/>
            <person name="Lundell T."/>
            <person name="Morin E."/>
            <person name="Murat C."/>
            <person name="Riley R."/>
            <person name="Ohm R."/>
            <person name="Sun H."/>
            <person name="Tunlid A."/>
            <person name="Henrissat B."/>
            <person name="Grigoriev I.V."/>
            <person name="Hibbett D.S."/>
            <person name="Martin F."/>
        </authorList>
    </citation>
    <scope>NUCLEOTIDE SEQUENCE [LARGE SCALE GENOMIC DNA]</scope>
    <source>
        <strain evidence="2">F 1598</strain>
    </source>
</reference>
<gene>
    <name evidence="1" type="ORF">PILCRDRAFT_820410</name>
</gene>
<evidence type="ECO:0000313" key="1">
    <source>
        <dbReference type="EMBL" id="KIM82553.1"/>
    </source>
</evidence>
<dbReference type="EMBL" id="KN832994">
    <property type="protein sequence ID" value="KIM82553.1"/>
    <property type="molecule type" value="Genomic_DNA"/>
</dbReference>
<dbReference type="AlphaFoldDB" id="A0A0C3B8D3"/>
<dbReference type="InParanoid" id="A0A0C3B8D3"/>
<proteinExistence type="predicted"/>
<protein>
    <submittedName>
        <fullName evidence="1">Uncharacterized protein</fullName>
    </submittedName>
</protein>
<dbReference type="Proteomes" id="UP000054166">
    <property type="component" value="Unassembled WGS sequence"/>
</dbReference>
<evidence type="ECO:0000313" key="2">
    <source>
        <dbReference type="Proteomes" id="UP000054166"/>
    </source>
</evidence>
<dbReference type="HOGENOM" id="CLU_2655360_0_0_1"/>
<keyword evidence="2" id="KW-1185">Reference proteome</keyword>